<dbReference type="InterPro" id="IPR007527">
    <property type="entry name" value="Znf_SWIM"/>
</dbReference>
<evidence type="ECO:0000256" key="6">
    <source>
        <dbReference type="RuleBase" id="RU367018"/>
    </source>
</evidence>
<name>A0A921S264_SORBI</name>
<dbReference type="PANTHER" id="PTHR31669:SF296">
    <property type="entry name" value="PROTEIN FAR1-RELATED SEQUENCE"/>
    <property type="match status" value="1"/>
</dbReference>
<evidence type="ECO:0000256" key="4">
    <source>
        <dbReference type="ARBA" id="ARBA00022833"/>
    </source>
</evidence>
<dbReference type="GO" id="GO:0005634">
    <property type="term" value="C:nucleus"/>
    <property type="evidence" value="ECO:0007669"/>
    <property type="project" value="UniProtKB-SubCell"/>
</dbReference>
<keyword evidence="2 6" id="KW-0479">Metal-binding</keyword>
<gene>
    <name evidence="9" type="ORF">BDA96_01G363100</name>
</gene>
<dbReference type="SMART" id="SM00575">
    <property type="entry name" value="ZnF_PMZ"/>
    <property type="match status" value="1"/>
</dbReference>
<comment type="subcellular location">
    <subcellularLocation>
        <location evidence="6">Nucleus</location>
    </subcellularLocation>
</comment>
<proteinExistence type="inferred from homology"/>
<dbReference type="Pfam" id="PF03101">
    <property type="entry name" value="FAR1"/>
    <property type="match status" value="1"/>
</dbReference>
<comment type="caution">
    <text evidence="9">The sequence shown here is derived from an EMBL/GenBank/DDBJ whole genome shotgun (WGS) entry which is preliminary data.</text>
</comment>
<protein>
    <recommendedName>
        <fullName evidence="6">Protein FAR1-RELATED SEQUENCE</fullName>
    </recommendedName>
</protein>
<keyword evidence="3 5" id="KW-0863">Zinc-finger</keyword>
<evidence type="ECO:0000256" key="1">
    <source>
        <dbReference type="ARBA" id="ARBA00005889"/>
    </source>
</evidence>
<sequence>MNQQILPGISEDVHAGLAETEPAVSEEVIPTISEIRLSFEQARIEDRNEDSTTNPVVAEVAEEEEEVWSTPEMPHNGMSFATLDEAREYYNSYAKRTGFSIRTNTSRRSAITREKQKVQFVCNKEGFGRKRRVAAQLVDGITCYSDNDEAEEEDTAQEEEDEQVEKSKKFDGCKKRKREKMLYTNCKARMVVKIIGSRWQPSLKKFLRSHRGIPKQEKDFIVLLHGCNLSTGRIMQLMSEFYGSAQLVPYDGKQVSNFRSTIHKTEKFKDMQETLDYFRALKEEDPEFFYKIKLDDNHRVENLFWVDSAARRAYKEAYNDCVSFDATYMTNIYEMPCTPFIGINRHCQTFQLGCAFIRNEKTATYEWLFLTFLEAMDRKAPLNIITDQDPAMRAAICIVFPNTTHRNCRWHIMDKFSGTIGPILAKNDELNEEFVDCLNHTVSPEDFESKWSTMVQKYGLEDNEHFQHLYHIRQSFIPAYYMHSFFPFLQSTQRSEGFNALLKKYVNPNLSVLQFVRQYQKIQEKCLVAQDGQDFRTDENERRRWSRHPLEKHASTVYTKNMFYRFSKEFEKTAEYDVKPVGQFQYWLEPNNSFVFGYGKRNYLVTAIEEDESYCCECSKFDRDGIICCHIMRVMVRMGVKLIPERYILKRWTQQAIASDTNQVQNVNAPVGLVARGMPLTSEKTLRLTNATTAFAAIAVEGCTNDENYAILEKHIKEMRSEFEEIKKRMMANRQNTSGTESGATEGAENGTGVSTLTRPSLQTAGAVAGPNTSSVANPPKSKAKGRRKEKAHKKGMNGQAKRKNKCSICKSYDHNAQRCPDKLKKK</sequence>
<evidence type="ECO:0000313" key="10">
    <source>
        <dbReference type="Proteomes" id="UP000807115"/>
    </source>
</evidence>
<feature type="region of interest" description="Disordered" evidence="7">
    <location>
        <begin position="733"/>
        <end position="806"/>
    </location>
</feature>
<feature type="domain" description="SWIM-type" evidence="8">
    <location>
        <begin position="603"/>
        <end position="639"/>
    </location>
</feature>
<dbReference type="Proteomes" id="UP000807115">
    <property type="component" value="Chromosome 1"/>
</dbReference>
<feature type="compositionally biased region" description="Polar residues" evidence="7">
    <location>
        <begin position="733"/>
        <end position="743"/>
    </location>
</feature>
<feature type="compositionally biased region" description="Acidic residues" evidence="7">
    <location>
        <begin position="148"/>
        <end position="163"/>
    </location>
</feature>
<dbReference type="Pfam" id="PF04434">
    <property type="entry name" value="SWIM"/>
    <property type="match status" value="1"/>
</dbReference>
<dbReference type="EMBL" id="CM027680">
    <property type="protein sequence ID" value="KAG0550724.1"/>
    <property type="molecule type" value="Genomic_DNA"/>
</dbReference>
<accession>A0A921S264</accession>
<keyword evidence="6" id="KW-0539">Nucleus</keyword>
<dbReference type="Pfam" id="PF10551">
    <property type="entry name" value="MULE"/>
    <property type="match status" value="1"/>
</dbReference>
<keyword evidence="4 6" id="KW-0862">Zinc</keyword>
<organism evidence="9 10">
    <name type="scientific">Sorghum bicolor</name>
    <name type="common">Sorghum</name>
    <name type="synonym">Sorghum vulgare</name>
    <dbReference type="NCBI Taxonomy" id="4558"/>
    <lineage>
        <taxon>Eukaryota</taxon>
        <taxon>Viridiplantae</taxon>
        <taxon>Streptophyta</taxon>
        <taxon>Embryophyta</taxon>
        <taxon>Tracheophyta</taxon>
        <taxon>Spermatophyta</taxon>
        <taxon>Magnoliopsida</taxon>
        <taxon>Liliopsida</taxon>
        <taxon>Poales</taxon>
        <taxon>Poaceae</taxon>
        <taxon>PACMAD clade</taxon>
        <taxon>Panicoideae</taxon>
        <taxon>Andropogonodae</taxon>
        <taxon>Andropogoneae</taxon>
        <taxon>Sorghinae</taxon>
        <taxon>Sorghum</taxon>
    </lineage>
</organism>
<feature type="region of interest" description="Disordered" evidence="7">
    <location>
        <begin position="148"/>
        <end position="167"/>
    </location>
</feature>
<evidence type="ECO:0000256" key="7">
    <source>
        <dbReference type="SAM" id="MobiDB-lite"/>
    </source>
</evidence>
<evidence type="ECO:0000313" key="9">
    <source>
        <dbReference type="EMBL" id="KAG0550724.1"/>
    </source>
</evidence>
<comment type="function">
    <text evidence="6">Putative transcription activator involved in regulating light control of development.</text>
</comment>
<feature type="compositionally biased region" description="Basic residues" evidence="7">
    <location>
        <begin position="782"/>
        <end position="806"/>
    </location>
</feature>
<dbReference type="AlphaFoldDB" id="A0A921S264"/>
<dbReference type="GO" id="GO:0006355">
    <property type="term" value="P:regulation of DNA-templated transcription"/>
    <property type="evidence" value="ECO:0007669"/>
    <property type="project" value="UniProtKB-UniRule"/>
</dbReference>
<dbReference type="InterPro" id="IPR004330">
    <property type="entry name" value="FAR1_DNA_bnd_dom"/>
</dbReference>
<reference evidence="9" key="2">
    <citation type="submission" date="2020-10" db="EMBL/GenBank/DDBJ databases">
        <authorList>
            <person name="Cooper E.A."/>
            <person name="Brenton Z.W."/>
            <person name="Flinn B.S."/>
            <person name="Jenkins J."/>
            <person name="Shu S."/>
            <person name="Flowers D."/>
            <person name="Luo F."/>
            <person name="Wang Y."/>
            <person name="Xia P."/>
            <person name="Barry K."/>
            <person name="Daum C."/>
            <person name="Lipzen A."/>
            <person name="Yoshinaga Y."/>
            <person name="Schmutz J."/>
            <person name="Saski C."/>
            <person name="Vermerris W."/>
            <person name="Kresovich S."/>
        </authorList>
    </citation>
    <scope>NUCLEOTIDE SEQUENCE</scope>
</reference>
<evidence type="ECO:0000256" key="2">
    <source>
        <dbReference type="ARBA" id="ARBA00022723"/>
    </source>
</evidence>
<dbReference type="InterPro" id="IPR018289">
    <property type="entry name" value="MULE_transposase_dom"/>
</dbReference>
<dbReference type="GO" id="GO:0008270">
    <property type="term" value="F:zinc ion binding"/>
    <property type="evidence" value="ECO:0007669"/>
    <property type="project" value="UniProtKB-UniRule"/>
</dbReference>
<evidence type="ECO:0000256" key="3">
    <source>
        <dbReference type="ARBA" id="ARBA00022771"/>
    </source>
</evidence>
<dbReference type="InterPro" id="IPR031052">
    <property type="entry name" value="FHY3/FAR1"/>
</dbReference>
<reference evidence="9" key="1">
    <citation type="journal article" date="2019" name="BMC Genomics">
        <title>A new reference genome for Sorghum bicolor reveals high levels of sequence similarity between sweet and grain genotypes: implications for the genetics of sugar metabolism.</title>
        <authorList>
            <person name="Cooper E.A."/>
            <person name="Brenton Z.W."/>
            <person name="Flinn B.S."/>
            <person name="Jenkins J."/>
            <person name="Shu S."/>
            <person name="Flowers D."/>
            <person name="Luo F."/>
            <person name="Wang Y."/>
            <person name="Xia P."/>
            <person name="Barry K."/>
            <person name="Daum C."/>
            <person name="Lipzen A."/>
            <person name="Yoshinaga Y."/>
            <person name="Schmutz J."/>
            <person name="Saski C."/>
            <person name="Vermerris W."/>
            <person name="Kresovich S."/>
        </authorList>
    </citation>
    <scope>NUCLEOTIDE SEQUENCE</scope>
</reference>
<comment type="similarity">
    <text evidence="1 6">Belongs to the FHY3/FAR1 family.</text>
</comment>
<feature type="compositionally biased region" description="Polar residues" evidence="7">
    <location>
        <begin position="752"/>
        <end position="764"/>
    </location>
</feature>
<dbReference type="PROSITE" id="PS50966">
    <property type="entry name" value="ZF_SWIM"/>
    <property type="match status" value="1"/>
</dbReference>
<dbReference type="PANTHER" id="PTHR31669">
    <property type="entry name" value="PROTEIN FAR1-RELATED SEQUENCE 10-RELATED"/>
    <property type="match status" value="1"/>
</dbReference>
<evidence type="ECO:0000259" key="8">
    <source>
        <dbReference type="PROSITE" id="PS50966"/>
    </source>
</evidence>
<evidence type="ECO:0000256" key="5">
    <source>
        <dbReference type="PROSITE-ProRule" id="PRU00325"/>
    </source>
</evidence>
<dbReference type="InterPro" id="IPR006564">
    <property type="entry name" value="Znf_PMZ"/>
</dbReference>